<dbReference type="Pfam" id="PF08450">
    <property type="entry name" value="SGL"/>
    <property type="match status" value="1"/>
</dbReference>
<dbReference type="PRINTS" id="PR01790">
    <property type="entry name" value="SMP30FAMILY"/>
</dbReference>
<evidence type="ECO:0000259" key="2">
    <source>
        <dbReference type="Pfam" id="PF08450"/>
    </source>
</evidence>
<organism evidence="3 4">
    <name type="scientific">Lodderomyces beijingensis</name>
    <dbReference type="NCBI Taxonomy" id="1775926"/>
    <lineage>
        <taxon>Eukaryota</taxon>
        <taxon>Fungi</taxon>
        <taxon>Dikarya</taxon>
        <taxon>Ascomycota</taxon>
        <taxon>Saccharomycotina</taxon>
        <taxon>Pichiomycetes</taxon>
        <taxon>Debaryomycetaceae</taxon>
        <taxon>Candida/Lodderomyces clade</taxon>
        <taxon>Lodderomyces</taxon>
    </lineage>
</organism>
<gene>
    <name evidence="3" type="ORF">LODBEIA_P48430</name>
</gene>
<dbReference type="PANTHER" id="PTHR10907">
    <property type="entry name" value="REGUCALCIN"/>
    <property type="match status" value="1"/>
</dbReference>
<comment type="similarity">
    <text evidence="1">Belongs to the SMP-30/CGR1 family.</text>
</comment>
<keyword evidence="4" id="KW-1185">Reference proteome</keyword>
<evidence type="ECO:0000313" key="4">
    <source>
        <dbReference type="Proteomes" id="UP001497383"/>
    </source>
</evidence>
<feature type="domain" description="SMP-30/Gluconolactonase/LRE-like region" evidence="2">
    <location>
        <begin position="19"/>
        <end position="282"/>
    </location>
</feature>
<reference evidence="3 4" key="1">
    <citation type="submission" date="2024-03" db="EMBL/GenBank/DDBJ databases">
        <authorList>
            <person name="Brejova B."/>
        </authorList>
    </citation>
    <scope>NUCLEOTIDE SEQUENCE [LARGE SCALE GENOMIC DNA]</scope>
    <source>
        <strain evidence="3 4">CBS 14171</strain>
    </source>
</reference>
<dbReference type="Proteomes" id="UP001497383">
    <property type="component" value="Chromosome 6"/>
</dbReference>
<dbReference type="InterPro" id="IPR005511">
    <property type="entry name" value="SMP-30"/>
</dbReference>
<accession>A0ABP0ZR32</accession>
<evidence type="ECO:0000313" key="3">
    <source>
        <dbReference type="EMBL" id="CAK9440974.1"/>
    </source>
</evidence>
<dbReference type="RefSeq" id="XP_066831781.1">
    <property type="nucleotide sequence ID" value="XM_066975109.1"/>
</dbReference>
<evidence type="ECO:0000256" key="1">
    <source>
        <dbReference type="ARBA" id="ARBA00008853"/>
    </source>
</evidence>
<name>A0ABP0ZR32_9ASCO</name>
<proteinExistence type="inferred from homology"/>
<protein>
    <recommendedName>
        <fullName evidence="2">SMP-30/Gluconolactonase/LRE-like region domain-containing protein</fullName>
    </recommendedName>
</protein>
<dbReference type="Gene3D" id="2.120.10.30">
    <property type="entry name" value="TolB, C-terminal domain"/>
    <property type="match status" value="1"/>
</dbReference>
<dbReference type="EMBL" id="OZ022410">
    <property type="protein sequence ID" value="CAK9440974.1"/>
    <property type="molecule type" value="Genomic_DNA"/>
</dbReference>
<sequence length="326" mass="36172">MSIQLSSSNIFPEDYRGRLAEGATYDARNNTLLWVDIIVGEVHRVYLADLNKHEVLKWSEPKESIGFIGLTKNPDVVLVCGKSGLAKGDFASNTIEYFFMYPLSAREKERLRSNDGIIDPWGHLWIGLMTDFDVSAAEGGVKPEGKLLRITSDLQQVDVMLSNTLISNGLAFCNKGTKFYWTDSMDFTIWKFEYNHERNELSNKTVFLDTRTIFPGVDDAEPDGMVRTATGEIYAAVFNTGTIVHVDKQGNLIEKIHVPAAKTTCVTIGGQGGNELFITTANEKMDDFDAKIDNAALFGDLGGFLFRYQAAVDLKGQAQNIWGGDV</sequence>
<dbReference type="InterPro" id="IPR013658">
    <property type="entry name" value="SGL"/>
</dbReference>
<dbReference type="InterPro" id="IPR011042">
    <property type="entry name" value="6-blade_b-propeller_TolB-like"/>
</dbReference>
<dbReference type="GeneID" id="92210039"/>
<dbReference type="SUPFAM" id="SSF63829">
    <property type="entry name" value="Calcium-dependent phosphotriesterase"/>
    <property type="match status" value="1"/>
</dbReference>
<dbReference type="PANTHER" id="PTHR10907:SF47">
    <property type="entry name" value="REGUCALCIN"/>
    <property type="match status" value="1"/>
</dbReference>